<keyword evidence="2" id="KW-0472">Membrane</keyword>
<accession>A0AAN6LLU4</accession>
<feature type="transmembrane region" description="Helical" evidence="2">
    <location>
        <begin position="625"/>
        <end position="644"/>
    </location>
</feature>
<keyword evidence="2" id="KW-0812">Transmembrane</keyword>
<feature type="transmembrane region" description="Helical" evidence="2">
    <location>
        <begin position="664"/>
        <end position="680"/>
    </location>
</feature>
<feature type="compositionally biased region" description="Polar residues" evidence="1">
    <location>
        <begin position="213"/>
        <end position="224"/>
    </location>
</feature>
<feature type="region of interest" description="Disordered" evidence="1">
    <location>
        <begin position="1"/>
        <end position="35"/>
    </location>
</feature>
<dbReference type="InterPro" id="IPR029044">
    <property type="entry name" value="Nucleotide-diphossugar_trans"/>
</dbReference>
<feature type="compositionally biased region" description="Polar residues" evidence="1">
    <location>
        <begin position="22"/>
        <end position="31"/>
    </location>
</feature>
<proteinExistence type="predicted"/>
<evidence type="ECO:0000256" key="2">
    <source>
        <dbReference type="SAM" id="Phobius"/>
    </source>
</evidence>
<evidence type="ECO:0000313" key="4">
    <source>
        <dbReference type="Proteomes" id="UP001280581"/>
    </source>
</evidence>
<dbReference type="Proteomes" id="UP001280581">
    <property type="component" value="Unassembled WGS sequence"/>
</dbReference>
<feature type="transmembrane region" description="Helical" evidence="2">
    <location>
        <begin position="311"/>
        <end position="331"/>
    </location>
</feature>
<dbReference type="Pfam" id="PF13641">
    <property type="entry name" value="Glyco_tranf_2_3"/>
    <property type="match status" value="1"/>
</dbReference>
<feature type="compositionally biased region" description="Basic and acidic residues" evidence="1">
    <location>
        <begin position="126"/>
        <end position="137"/>
    </location>
</feature>
<feature type="compositionally biased region" description="Polar residues" evidence="1">
    <location>
        <begin position="96"/>
        <end position="109"/>
    </location>
</feature>
<dbReference type="EMBL" id="WVTA01000018">
    <property type="protein sequence ID" value="KAK3197590.1"/>
    <property type="molecule type" value="Genomic_DNA"/>
</dbReference>
<name>A0AAN6LLU4_9PLEO</name>
<feature type="compositionally biased region" description="Basic and acidic residues" evidence="1">
    <location>
        <begin position="196"/>
        <end position="207"/>
    </location>
</feature>
<protein>
    <submittedName>
        <fullName evidence="3">Uncharacterized protein</fullName>
    </submittedName>
</protein>
<evidence type="ECO:0000313" key="3">
    <source>
        <dbReference type="EMBL" id="KAK3197590.1"/>
    </source>
</evidence>
<gene>
    <name evidence="3" type="ORF">GRF29_216g639057</name>
</gene>
<organism evidence="3 4">
    <name type="scientific">Pseudopithomyces chartarum</name>
    <dbReference type="NCBI Taxonomy" id="1892770"/>
    <lineage>
        <taxon>Eukaryota</taxon>
        <taxon>Fungi</taxon>
        <taxon>Dikarya</taxon>
        <taxon>Ascomycota</taxon>
        <taxon>Pezizomycotina</taxon>
        <taxon>Dothideomycetes</taxon>
        <taxon>Pleosporomycetidae</taxon>
        <taxon>Pleosporales</taxon>
        <taxon>Massarineae</taxon>
        <taxon>Didymosphaeriaceae</taxon>
        <taxon>Pseudopithomyces</taxon>
    </lineage>
</organism>
<feature type="region of interest" description="Disordered" evidence="1">
    <location>
        <begin position="83"/>
        <end position="179"/>
    </location>
</feature>
<evidence type="ECO:0000256" key="1">
    <source>
        <dbReference type="SAM" id="MobiDB-lite"/>
    </source>
</evidence>
<keyword evidence="2" id="KW-1133">Transmembrane helix</keyword>
<feature type="compositionally biased region" description="Basic and acidic residues" evidence="1">
    <location>
        <begin position="868"/>
        <end position="889"/>
    </location>
</feature>
<sequence length="920" mass="103056">MTSHPRQPPRINIEAPHALDARTQNAQPGSGNSLGGLDVVIPAHLLQTVNATVSKRDEGDRPNWEPQRQLSVRQNPILRQLSVSGHRQVERPNFLHRSSTAPSVRSSPAHSRAVSPVGPRRPLRSNNEKPREIKKPEPINTRSNWRLSFTPGDFDQIAVSPKLTPKSGSPASGTFPPIEKHASHDFAKRHASNPFTDKHADASRRSSLDSANPFLSRNNSTTSFGDHHEPGTAHSTPAATYVPRDVRQRRGTIETIVDTVVPNVLQKKLTNNTATTGGLTRQSSMRKTLEHAKLRGEQLQRSKWAMIAFEWGIYILLLCFIYFVLIGIPLWNGAVWWLYWVVANKFVFAGGFSITLGIALFYAFAPLLIFFEKDPEPVPETNETKIQDNVKDTALLIPCYKSANLIGATLEAALKIFPPSHIYVLANGNSPTPLDNTEEVCRPYGVNHLWSPVGSKIVAQFVGCYAAKAFKNVLLIDDDCALPPNFPVVTDRLKGNVKCLGYTIKSVGPNGSVGNYCQQAQDLEYKLSGIQREFAGKIGSATFPHGAIALWDRELLMQTFHEHPGFSVSEDWFFGHVARKLGSRITMCSQVFVETETPTAVFFSGGGSRGGFGEMTIFSQRFKRWNFFFVNGMYFNMAYILGSWKLGWWELGAKIFVFQEVYETLLYLMTPFILPISFYVRPSFCGILLAATVVMYLINTIIFNEVHLRRKNQRIGWFTVYVYYLPYKIVLTGINVASCYWSLYKYARYFARRHPRVVEDDKAVEVVVRFEEEAYAAEAGGGLGRSLTVRKVAEVPAGELARKLSAREPERAAAAPQIQDNVYSEKPYYEPYYSQEDFDASGSGTSTPARGLMSGHRAVDFANNQSRDQSRDQSRERSQTRGGQHENGRLHYAASMASSNSDFSNVFNNNDSAVREVRWL</sequence>
<reference evidence="3 4" key="1">
    <citation type="submission" date="2021-02" db="EMBL/GenBank/DDBJ databases">
        <title>Genome assembly of Pseudopithomyces chartarum.</title>
        <authorList>
            <person name="Jauregui R."/>
            <person name="Singh J."/>
            <person name="Voisey C."/>
        </authorList>
    </citation>
    <scope>NUCLEOTIDE SEQUENCE [LARGE SCALE GENOMIC DNA]</scope>
    <source>
        <strain evidence="3 4">AGR01</strain>
    </source>
</reference>
<comment type="caution">
    <text evidence="3">The sequence shown here is derived from an EMBL/GenBank/DDBJ whole genome shotgun (WGS) entry which is preliminary data.</text>
</comment>
<keyword evidence="4" id="KW-1185">Reference proteome</keyword>
<feature type="transmembrane region" description="Helical" evidence="2">
    <location>
        <begin position="337"/>
        <end position="364"/>
    </location>
</feature>
<feature type="transmembrane region" description="Helical" evidence="2">
    <location>
        <begin position="687"/>
        <end position="704"/>
    </location>
</feature>
<dbReference type="AlphaFoldDB" id="A0AAN6LLU4"/>
<dbReference type="Gene3D" id="3.90.550.10">
    <property type="entry name" value="Spore Coat Polysaccharide Biosynthesis Protein SpsA, Chain A"/>
    <property type="match status" value="1"/>
</dbReference>
<feature type="transmembrane region" description="Helical" evidence="2">
    <location>
        <begin position="724"/>
        <end position="743"/>
    </location>
</feature>
<dbReference type="SUPFAM" id="SSF53448">
    <property type="entry name" value="Nucleotide-diphospho-sugar transferases"/>
    <property type="match status" value="1"/>
</dbReference>
<feature type="region of interest" description="Disordered" evidence="1">
    <location>
        <begin position="192"/>
        <end position="242"/>
    </location>
</feature>
<feature type="region of interest" description="Disordered" evidence="1">
    <location>
        <begin position="861"/>
        <end position="889"/>
    </location>
</feature>